<evidence type="ECO:0000313" key="7">
    <source>
        <dbReference type="Proteomes" id="UP001169862"/>
    </source>
</evidence>
<dbReference type="InterPro" id="IPR027417">
    <property type="entry name" value="P-loop_NTPase"/>
</dbReference>
<evidence type="ECO:0000256" key="3">
    <source>
        <dbReference type="ARBA" id="ARBA00022741"/>
    </source>
</evidence>
<dbReference type="NCBIfam" id="TIGR03415">
    <property type="entry name" value="ABC_choXWV_ATP"/>
    <property type="match status" value="1"/>
</dbReference>
<dbReference type="Gene3D" id="3.40.50.300">
    <property type="entry name" value="P-loop containing nucleotide triphosphate hydrolases"/>
    <property type="match status" value="1"/>
</dbReference>
<proteinExistence type="inferred from homology"/>
<dbReference type="RefSeq" id="WP_215151311.1">
    <property type="nucleotide sequence ID" value="NZ_JAHHDZ010000006.1"/>
</dbReference>
<reference evidence="6" key="1">
    <citation type="submission" date="2023-07" db="EMBL/GenBank/DDBJ databases">
        <title>Genome content predicts the carbon catabolic preferences of heterotrophic bacteria.</title>
        <authorList>
            <person name="Gralka M."/>
        </authorList>
    </citation>
    <scope>NUCLEOTIDE SEQUENCE</scope>
    <source>
        <strain evidence="6">I2M16</strain>
    </source>
</reference>
<dbReference type="GO" id="GO:0006970">
    <property type="term" value="P:response to osmotic stress"/>
    <property type="evidence" value="ECO:0007669"/>
    <property type="project" value="UniProtKB-ARBA"/>
</dbReference>
<comment type="caution">
    <text evidence="6">The sequence shown here is derived from an EMBL/GenBank/DDBJ whole genome shotgun (WGS) entry which is preliminary data.</text>
</comment>
<dbReference type="GO" id="GO:0055052">
    <property type="term" value="C:ATP-binding cassette (ABC) transporter complex, substrate-binding subunit-containing"/>
    <property type="evidence" value="ECO:0007669"/>
    <property type="project" value="InterPro"/>
</dbReference>
<dbReference type="EMBL" id="JAUOPG010000004">
    <property type="protein sequence ID" value="MDO6453379.1"/>
    <property type="molecule type" value="Genomic_DNA"/>
</dbReference>
<dbReference type="PANTHER" id="PTHR43869">
    <property type="entry name" value="GLYCINE BETAINE/PROLINE BETAINE TRANSPORT SYSTEM ATP-BINDING PROTEIN PROV"/>
    <property type="match status" value="1"/>
</dbReference>
<dbReference type="InterPro" id="IPR022473">
    <property type="entry name" value="ABC_trnsptr_Choline_ATP-bd"/>
</dbReference>
<sequence length="402" mass="44152">MTTVINIENLDVVFGGQQAQTLALVDQGKTRDQILELTGDVVGVQGASIQVQEGEICVLMGLSGSGKSSLLRAVNGLNTISRGKLEVRDGDRVVDLANCDAATLRHMRSKRVSMVFQKFALMPWLSVLDNVAFGLEMQNVPKKERQNRALEKLEMVGLTEWKDKFPHELSGGMQQRVGLARAFAMDSDILLMDEPFSALDPLIRAQLQDELIELQQRLKKTILFVSHDLDEALKIGTNIAIMESAKIIQHGKPEDIVLNPSNQYVQDFVAHTNPLNVLCGSSLMTHVNDLPQTEQGLLLDASTETLAQLADDGSVVSVSRSGEPLNVRRWKEGDGFDAVKETSVMMVSPDISMRNAMELLYLTGTAVILAEADKMVGVLSDKDFYHALLGKHFSSPIVEQIA</sequence>
<evidence type="ECO:0000259" key="5">
    <source>
        <dbReference type="PROSITE" id="PS50893"/>
    </source>
</evidence>
<dbReference type="InterPro" id="IPR017871">
    <property type="entry name" value="ABC_transporter-like_CS"/>
</dbReference>
<evidence type="ECO:0000256" key="1">
    <source>
        <dbReference type="ARBA" id="ARBA00005417"/>
    </source>
</evidence>
<dbReference type="SMART" id="SM00382">
    <property type="entry name" value="AAA"/>
    <property type="match status" value="1"/>
</dbReference>
<comment type="similarity">
    <text evidence="1">Belongs to the ABC transporter superfamily.</text>
</comment>
<dbReference type="AlphaFoldDB" id="A0AAW7XJC0"/>
<evidence type="ECO:0000313" key="6">
    <source>
        <dbReference type="EMBL" id="MDO6453379.1"/>
    </source>
</evidence>
<dbReference type="InterPro" id="IPR003439">
    <property type="entry name" value="ABC_transporter-like_ATP-bd"/>
</dbReference>
<dbReference type="PANTHER" id="PTHR43869:SF1">
    <property type="entry name" value="GLYCINE BETAINE_PROLINE BETAINE TRANSPORT SYSTEM ATP-BINDING PROTEIN PROV"/>
    <property type="match status" value="1"/>
</dbReference>
<dbReference type="InterPro" id="IPR051921">
    <property type="entry name" value="ABC_osmolyte_uptake_ATP-bind"/>
</dbReference>
<dbReference type="Pfam" id="PF00005">
    <property type="entry name" value="ABC_tran"/>
    <property type="match status" value="1"/>
</dbReference>
<dbReference type="SUPFAM" id="SSF52540">
    <property type="entry name" value="P-loop containing nucleoside triphosphate hydrolases"/>
    <property type="match status" value="1"/>
</dbReference>
<name>A0AAW7XJC0_9GAMM</name>
<keyword evidence="2" id="KW-0813">Transport</keyword>
<dbReference type="PROSITE" id="PS00211">
    <property type="entry name" value="ABC_TRANSPORTER_1"/>
    <property type="match status" value="1"/>
</dbReference>
<dbReference type="PROSITE" id="PS50893">
    <property type="entry name" value="ABC_TRANSPORTER_2"/>
    <property type="match status" value="1"/>
</dbReference>
<keyword evidence="3" id="KW-0547">Nucleotide-binding</keyword>
<dbReference type="GO" id="GO:0015220">
    <property type="term" value="F:choline transmembrane transporter activity"/>
    <property type="evidence" value="ECO:0007669"/>
    <property type="project" value="InterPro"/>
</dbReference>
<dbReference type="InterPro" id="IPR003593">
    <property type="entry name" value="AAA+_ATPase"/>
</dbReference>
<dbReference type="FunFam" id="3.40.50.300:FF:000201">
    <property type="entry name" value="Glycine betaine/L-proline ABC transporter ATP-binding protein"/>
    <property type="match status" value="1"/>
</dbReference>
<dbReference type="GO" id="GO:0005524">
    <property type="term" value="F:ATP binding"/>
    <property type="evidence" value="ECO:0007669"/>
    <property type="project" value="UniProtKB-KW"/>
</dbReference>
<evidence type="ECO:0000256" key="4">
    <source>
        <dbReference type="ARBA" id="ARBA00022840"/>
    </source>
</evidence>
<gene>
    <name evidence="6" type="primary">choV</name>
    <name evidence="6" type="ORF">Q4490_07360</name>
</gene>
<keyword evidence="4 6" id="KW-0067">ATP-binding</keyword>
<accession>A0AAW7XJC0</accession>
<dbReference type="Proteomes" id="UP001169862">
    <property type="component" value="Unassembled WGS sequence"/>
</dbReference>
<evidence type="ECO:0000256" key="2">
    <source>
        <dbReference type="ARBA" id="ARBA00022448"/>
    </source>
</evidence>
<dbReference type="GO" id="GO:0016887">
    <property type="term" value="F:ATP hydrolysis activity"/>
    <property type="evidence" value="ECO:0007669"/>
    <property type="project" value="InterPro"/>
</dbReference>
<organism evidence="6 7">
    <name type="scientific">Neptunomonas phycophila</name>
    <dbReference type="NCBI Taxonomy" id="1572645"/>
    <lineage>
        <taxon>Bacteria</taxon>
        <taxon>Pseudomonadati</taxon>
        <taxon>Pseudomonadota</taxon>
        <taxon>Gammaproteobacteria</taxon>
        <taxon>Oceanospirillales</taxon>
        <taxon>Oceanospirillaceae</taxon>
        <taxon>Neptunomonas</taxon>
    </lineage>
</organism>
<protein>
    <submittedName>
        <fullName evidence="6">Choline ABC transporter ATP-binding protein</fullName>
    </submittedName>
</protein>
<feature type="domain" description="ABC transporter" evidence="5">
    <location>
        <begin position="22"/>
        <end position="269"/>
    </location>
</feature>